<dbReference type="SMART" id="SM00840">
    <property type="entry name" value="DALR_2"/>
    <property type="match status" value="1"/>
</dbReference>
<dbReference type="InterPro" id="IPR056411">
    <property type="entry name" value="CysS_C"/>
</dbReference>
<evidence type="ECO:0000256" key="7">
    <source>
        <dbReference type="ARBA" id="ARBA00022741"/>
    </source>
</evidence>
<evidence type="ECO:0000256" key="5">
    <source>
        <dbReference type="ARBA" id="ARBA00022598"/>
    </source>
</evidence>
<dbReference type="RefSeq" id="WP_088571122.1">
    <property type="nucleotide sequence ID" value="NZ_FYEK01000027.1"/>
</dbReference>
<dbReference type="InterPro" id="IPR014729">
    <property type="entry name" value="Rossmann-like_a/b/a_fold"/>
</dbReference>
<keyword evidence="7 13" id="KW-0547">Nucleotide-binding</keyword>
<feature type="binding site" evidence="13">
    <location>
        <position position="277"/>
    </location>
    <ligand>
        <name>ATP</name>
        <dbReference type="ChEBI" id="CHEBI:30616"/>
    </ligand>
</feature>
<feature type="short sequence motif" description="'HIGH' region" evidence="13">
    <location>
        <begin position="31"/>
        <end position="41"/>
    </location>
</feature>
<dbReference type="PANTHER" id="PTHR10890">
    <property type="entry name" value="CYSTEINYL-TRNA SYNTHETASE"/>
    <property type="match status" value="1"/>
</dbReference>
<dbReference type="SUPFAM" id="SSF47323">
    <property type="entry name" value="Anticodon-binding domain of a subclass of class I aminoacyl-tRNA synthetases"/>
    <property type="match status" value="1"/>
</dbReference>
<dbReference type="FunCoup" id="A0A212QYH0">
    <property type="interactions" value="377"/>
</dbReference>
<dbReference type="Pfam" id="PF09190">
    <property type="entry name" value="DALR_2"/>
    <property type="match status" value="1"/>
</dbReference>
<name>A0A212QYH0_9CHLR</name>
<feature type="binding site" evidence="13">
    <location>
        <position position="29"/>
    </location>
    <ligand>
        <name>Zn(2+)</name>
        <dbReference type="ChEBI" id="CHEBI:29105"/>
    </ligand>
</feature>
<evidence type="ECO:0000256" key="4">
    <source>
        <dbReference type="ARBA" id="ARBA00022490"/>
    </source>
</evidence>
<dbReference type="InterPro" id="IPR032678">
    <property type="entry name" value="tRNA-synt_1_cat_dom"/>
</dbReference>
<evidence type="ECO:0000256" key="11">
    <source>
        <dbReference type="ARBA" id="ARBA00023146"/>
    </source>
</evidence>
<dbReference type="FunFam" id="3.40.50.620:FF:000130">
    <property type="entry name" value="Cysteine--tRNA ligase"/>
    <property type="match status" value="1"/>
</dbReference>
<evidence type="ECO:0000256" key="13">
    <source>
        <dbReference type="HAMAP-Rule" id="MF_00041"/>
    </source>
</evidence>
<dbReference type="CDD" id="cd00672">
    <property type="entry name" value="CysRS_core"/>
    <property type="match status" value="1"/>
</dbReference>
<evidence type="ECO:0000256" key="2">
    <source>
        <dbReference type="ARBA" id="ARBA00005594"/>
    </source>
</evidence>
<dbReference type="Proteomes" id="UP000197025">
    <property type="component" value="Unassembled WGS sequence"/>
</dbReference>
<comment type="similarity">
    <text evidence="2 13">Belongs to the class-I aminoacyl-tRNA synthetase family.</text>
</comment>
<keyword evidence="6 13" id="KW-0479">Metal-binding</keyword>
<feature type="short sequence motif" description="'KMSKS' region" evidence="13">
    <location>
        <begin position="274"/>
        <end position="278"/>
    </location>
</feature>
<keyword evidence="10 13" id="KW-0648">Protein biosynthesis</keyword>
<dbReference type="Pfam" id="PF23493">
    <property type="entry name" value="CysS_C"/>
    <property type="match status" value="1"/>
</dbReference>
<dbReference type="AlphaFoldDB" id="A0A212QYH0"/>
<dbReference type="SUPFAM" id="SSF52374">
    <property type="entry name" value="Nucleotidylyl transferase"/>
    <property type="match status" value="1"/>
</dbReference>
<accession>A0A212QYH0</accession>
<feature type="binding site" evidence="13">
    <location>
        <position position="246"/>
    </location>
    <ligand>
        <name>Zn(2+)</name>
        <dbReference type="ChEBI" id="CHEBI:29105"/>
    </ligand>
</feature>
<comment type="catalytic activity">
    <reaction evidence="12 13">
        <text>tRNA(Cys) + L-cysteine + ATP = L-cysteinyl-tRNA(Cys) + AMP + diphosphate</text>
        <dbReference type="Rhea" id="RHEA:17773"/>
        <dbReference type="Rhea" id="RHEA-COMP:9661"/>
        <dbReference type="Rhea" id="RHEA-COMP:9679"/>
        <dbReference type="ChEBI" id="CHEBI:30616"/>
        <dbReference type="ChEBI" id="CHEBI:33019"/>
        <dbReference type="ChEBI" id="CHEBI:35235"/>
        <dbReference type="ChEBI" id="CHEBI:78442"/>
        <dbReference type="ChEBI" id="CHEBI:78517"/>
        <dbReference type="ChEBI" id="CHEBI:456215"/>
        <dbReference type="EC" id="6.1.1.16"/>
    </reaction>
</comment>
<dbReference type="GO" id="GO:0008270">
    <property type="term" value="F:zinc ion binding"/>
    <property type="evidence" value="ECO:0007669"/>
    <property type="project" value="UniProtKB-UniRule"/>
</dbReference>
<evidence type="ECO:0000313" key="16">
    <source>
        <dbReference type="Proteomes" id="UP000197025"/>
    </source>
</evidence>
<dbReference type="PANTHER" id="PTHR10890:SF3">
    <property type="entry name" value="CYSTEINE--TRNA LIGASE, CYTOPLASMIC"/>
    <property type="match status" value="1"/>
</dbReference>
<dbReference type="HAMAP" id="MF_00041">
    <property type="entry name" value="Cys_tRNA_synth"/>
    <property type="match status" value="1"/>
</dbReference>
<dbReference type="Gene3D" id="3.40.50.620">
    <property type="entry name" value="HUPs"/>
    <property type="match status" value="1"/>
</dbReference>
<dbReference type="GO" id="GO:0005524">
    <property type="term" value="F:ATP binding"/>
    <property type="evidence" value="ECO:0007669"/>
    <property type="project" value="UniProtKB-UniRule"/>
</dbReference>
<feature type="domain" description="Cysteinyl-tRNA synthetase class Ia DALR" evidence="14">
    <location>
        <begin position="362"/>
        <end position="425"/>
    </location>
</feature>
<keyword evidence="16" id="KW-1185">Reference proteome</keyword>
<dbReference type="InterPro" id="IPR015273">
    <property type="entry name" value="Cys-tRNA-synt_Ia_DALR"/>
</dbReference>
<dbReference type="GO" id="GO:0005829">
    <property type="term" value="C:cytosol"/>
    <property type="evidence" value="ECO:0007669"/>
    <property type="project" value="TreeGrafter"/>
</dbReference>
<keyword evidence="8 13" id="KW-0862">Zinc</keyword>
<evidence type="ECO:0000259" key="14">
    <source>
        <dbReference type="SMART" id="SM00840"/>
    </source>
</evidence>
<dbReference type="GO" id="GO:0006423">
    <property type="term" value="P:cysteinyl-tRNA aminoacylation"/>
    <property type="evidence" value="ECO:0007669"/>
    <property type="project" value="UniProtKB-UniRule"/>
</dbReference>
<evidence type="ECO:0000256" key="3">
    <source>
        <dbReference type="ARBA" id="ARBA00011245"/>
    </source>
</evidence>
<dbReference type="EMBL" id="FYEK01000027">
    <property type="protein sequence ID" value="SNB64798.1"/>
    <property type="molecule type" value="Genomic_DNA"/>
</dbReference>
<dbReference type="Gene3D" id="1.20.120.1910">
    <property type="entry name" value="Cysteine-tRNA ligase, C-terminal anti-codon recognition domain"/>
    <property type="match status" value="1"/>
</dbReference>
<dbReference type="GO" id="GO:0004817">
    <property type="term" value="F:cysteine-tRNA ligase activity"/>
    <property type="evidence" value="ECO:0007669"/>
    <property type="project" value="UniProtKB-UniRule"/>
</dbReference>
<dbReference type="InterPro" id="IPR009080">
    <property type="entry name" value="tRNAsynth_Ia_anticodon-bd"/>
</dbReference>
<reference evidence="16" key="1">
    <citation type="submission" date="2017-06" db="EMBL/GenBank/DDBJ databases">
        <authorList>
            <person name="Varghese N."/>
            <person name="Submissions S."/>
        </authorList>
    </citation>
    <scope>NUCLEOTIDE SEQUENCE [LARGE SCALE GENOMIC DNA]</scope>
    <source>
        <strain evidence="16">JAD2</strain>
    </source>
</reference>
<protein>
    <recommendedName>
        <fullName evidence="13">Cysteine--tRNA ligase</fullName>
        <ecNumber evidence="13">6.1.1.16</ecNumber>
    </recommendedName>
    <alternativeName>
        <fullName evidence="13">Cysteinyl-tRNA synthetase</fullName>
        <shortName evidence="13">CysRS</shortName>
    </alternativeName>
</protein>
<dbReference type="PRINTS" id="PR00983">
    <property type="entry name" value="TRNASYNTHCYS"/>
</dbReference>
<keyword evidence="4 13" id="KW-0963">Cytoplasm</keyword>
<evidence type="ECO:0000256" key="1">
    <source>
        <dbReference type="ARBA" id="ARBA00004496"/>
    </source>
</evidence>
<evidence type="ECO:0000256" key="9">
    <source>
        <dbReference type="ARBA" id="ARBA00022840"/>
    </source>
</evidence>
<evidence type="ECO:0000256" key="12">
    <source>
        <dbReference type="ARBA" id="ARBA00047398"/>
    </source>
</evidence>
<feature type="binding site" evidence="13">
    <location>
        <position position="217"/>
    </location>
    <ligand>
        <name>Zn(2+)</name>
        <dbReference type="ChEBI" id="CHEBI:29105"/>
    </ligand>
</feature>
<dbReference type="Pfam" id="PF01406">
    <property type="entry name" value="tRNA-synt_1e"/>
    <property type="match status" value="1"/>
</dbReference>
<dbReference type="OrthoDB" id="9815130at2"/>
<dbReference type="InterPro" id="IPR024909">
    <property type="entry name" value="Cys-tRNA/MSH_ligase"/>
</dbReference>
<comment type="subcellular location">
    <subcellularLocation>
        <location evidence="1 13">Cytoplasm</location>
    </subcellularLocation>
</comment>
<dbReference type="EC" id="6.1.1.16" evidence="13"/>
<sequence>MSLVVYNFLTRRKEPFIPLHEGRVHMYVCGPTVYDHAHVGHAKLYVSMDVIVRYFRYRGYKVRYVQNITDVGHLLDTGEDRILKGAARERLEPMELVEKYMRSYFEDMDALGVVRPDISPRASCHIPEMIEMIKVLIQKGHAYEVNGSVYFSVESWPEYGKLSGRRLEEQEEGVRVPVREEKRHPADFALWKRAEPEHILRWPSPWGWGYPGWHIECSVMATKYLGQPFDIHGGGIDNLFPHNESEIAQAEAANGVPFARYWLLTGSLTVNGVKMSKSLGNVVRIKDALQRYRPQAIRLFILSSHYRSPIDYSEEAMEGAEKGLDRLWNTVIEVRERLARGDAPESAEPEAFMEEIQRARRAFLEAMDDDFSTPEALSVLFEFSKAVNGLLFGGATVGRPVLEAIDAVYRELGGQVLGLIPDEIRPDVPSDLVAGLVQLLIELRAEARRQRDFARADQIRERLRALGILLEDRPDGTTWRMGRAGS</sequence>
<dbReference type="InParanoid" id="A0A212QYH0"/>
<dbReference type="InterPro" id="IPR015803">
    <property type="entry name" value="Cys-tRNA-ligase"/>
</dbReference>
<proteinExistence type="inferred from homology"/>
<organism evidence="15 16">
    <name type="scientific">Thermoflexus hugenholtzii JAD2</name>
    <dbReference type="NCBI Taxonomy" id="877466"/>
    <lineage>
        <taxon>Bacteria</taxon>
        <taxon>Bacillati</taxon>
        <taxon>Chloroflexota</taxon>
        <taxon>Thermoflexia</taxon>
        <taxon>Thermoflexales</taxon>
        <taxon>Thermoflexaceae</taxon>
        <taxon>Thermoflexus</taxon>
    </lineage>
</organism>
<comment type="cofactor">
    <cofactor evidence="13">
        <name>Zn(2+)</name>
        <dbReference type="ChEBI" id="CHEBI:29105"/>
    </cofactor>
    <text evidence="13">Binds 1 zinc ion per subunit.</text>
</comment>
<evidence type="ECO:0000256" key="10">
    <source>
        <dbReference type="ARBA" id="ARBA00022917"/>
    </source>
</evidence>
<gene>
    <name evidence="13" type="primary">cysS</name>
    <name evidence="15" type="ORF">SAMN02746019_00008720</name>
</gene>
<evidence type="ECO:0000256" key="6">
    <source>
        <dbReference type="ARBA" id="ARBA00022723"/>
    </source>
</evidence>
<feature type="binding site" evidence="13">
    <location>
        <position position="242"/>
    </location>
    <ligand>
        <name>Zn(2+)</name>
        <dbReference type="ChEBI" id="CHEBI:29105"/>
    </ligand>
</feature>
<evidence type="ECO:0000256" key="8">
    <source>
        <dbReference type="ARBA" id="ARBA00022833"/>
    </source>
</evidence>
<evidence type="ECO:0000313" key="15">
    <source>
        <dbReference type="EMBL" id="SNB64798.1"/>
    </source>
</evidence>
<comment type="subunit">
    <text evidence="3 13">Monomer.</text>
</comment>
<dbReference type="NCBIfam" id="TIGR00435">
    <property type="entry name" value="cysS"/>
    <property type="match status" value="1"/>
</dbReference>
<keyword evidence="11 13" id="KW-0030">Aminoacyl-tRNA synthetase</keyword>
<keyword evidence="5 13" id="KW-0436">Ligase</keyword>
<keyword evidence="9 13" id="KW-0067">ATP-binding</keyword>